<dbReference type="SUPFAM" id="SSF52540">
    <property type="entry name" value="P-loop containing nucleoside triphosphate hydrolases"/>
    <property type="match status" value="1"/>
</dbReference>
<evidence type="ECO:0000313" key="6">
    <source>
        <dbReference type="Proteomes" id="UP000245433"/>
    </source>
</evidence>
<dbReference type="Pfam" id="PF00005">
    <property type="entry name" value="ABC_tran"/>
    <property type="match status" value="1"/>
</dbReference>
<dbReference type="InterPro" id="IPR010230">
    <property type="entry name" value="FeS-cluster_ATPase_SufC"/>
</dbReference>
<dbReference type="PROSITE" id="PS50893">
    <property type="entry name" value="ABC_TRANSPORTER_2"/>
    <property type="match status" value="1"/>
</dbReference>
<dbReference type="EMBL" id="QEKT01000002">
    <property type="protein sequence ID" value="PVY85416.1"/>
    <property type="molecule type" value="Genomic_DNA"/>
</dbReference>
<dbReference type="GO" id="GO:0016887">
    <property type="term" value="F:ATP hydrolysis activity"/>
    <property type="evidence" value="ECO:0007669"/>
    <property type="project" value="InterPro"/>
</dbReference>
<dbReference type="PANTHER" id="PTHR43204:SF1">
    <property type="entry name" value="ABC TRANSPORTER I FAMILY MEMBER 6, CHLOROPLASTIC"/>
    <property type="match status" value="1"/>
</dbReference>
<dbReference type="CDD" id="cd03217">
    <property type="entry name" value="ABC_FeS_Assembly"/>
    <property type="match status" value="1"/>
</dbReference>
<dbReference type="SMART" id="SM00382">
    <property type="entry name" value="AAA"/>
    <property type="match status" value="1"/>
</dbReference>
<dbReference type="OrthoDB" id="9806149at2"/>
<protein>
    <submittedName>
        <fullName evidence="5">Fe-S cluster assembly ATP-binding protein</fullName>
    </submittedName>
</protein>
<dbReference type="PANTHER" id="PTHR43204">
    <property type="entry name" value="ABC TRANSPORTER I FAMILY MEMBER 6, CHLOROPLASTIC"/>
    <property type="match status" value="1"/>
</dbReference>
<accession>A0A2U1DCN7</accession>
<dbReference type="InterPro" id="IPR027417">
    <property type="entry name" value="P-loop_NTPase"/>
</dbReference>
<evidence type="ECO:0000256" key="1">
    <source>
        <dbReference type="ARBA" id="ARBA00006216"/>
    </source>
</evidence>
<dbReference type="RefSeq" id="WP_089937979.1">
    <property type="nucleotide sequence ID" value="NZ_CAKOEW010000001.1"/>
</dbReference>
<gene>
    <name evidence="5" type="ORF">C7384_102238</name>
</gene>
<dbReference type="InterPro" id="IPR017871">
    <property type="entry name" value="ABC_transporter-like_CS"/>
</dbReference>
<evidence type="ECO:0000259" key="4">
    <source>
        <dbReference type="PROSITE" id="PS50893"/>
    </source>
</evidence>
<feature type="domain" description="ABC transporter" evidence="4">
    <location>
        <begin position="4"/>
        <end position="246"/>
    </location>
</feature>
<dbReference type="InterPro" id="IPR003593">
    <property type="entry name" value="AAA+_ATPase"/>
</dbReference>
<dbReference type="AlphaFoldDB" id="A0A2U1DCN7"/>
<name>A0A2U1DCN7_9LACO</name>
<dbReference type="PROSITE" id="PS00211">
    <property type="entry name" value="ABC_TRANSPORTER_1"/>
    <property type="match status" value="1"/>
</dbReference>
<keyword evidence="3 5" id="KW-0067">ATP-binding</keyword>
<comment type="similarity">
    <text evidence="1">Belongs to the ABC transporter superfamily. Ycf16 family.</text>
</comment>
<comment type="caution">
    <text evidence="5">The sequence shown here is derived from an EMBL/GenBank/DDBJ whole genome shotgun (WGS) entry which is preliminary data.</text>
</comment>
<dbReference type="NCBIfam" id="TIGR01978">
    <property type="entry name" value="sufC"/>
    <property type="match status" value="1"/>
</dbReference>
<organism evidence="5 6">
    <name type="scientific">Convivina intestini</name>
    <dbReference type="NCBI Taxonomy" id="1505726"/>
    <lineage>
        <taxon>Bacteria</taxon>
        <taxon>Bacillati</taxon>
        <taxon>Bacillota</taxon>
        <taxon>Bacilli</taxon>
        <taxon>Lactobacillales</taxon>
        <taxon>Lactobacillaceae</taxon>
        <taxon>Convivina</taxon>
    </lineage>
</organism>
<dbReference type="Gene3D" id="3.40.50.300">
    <property type="entry name" value="P-loop containing nucleotide triphosphate hydrolases"/>
    <property type="match status" value="1"/>
</dbReference>
<proteinExistence type="inferred from homology"/>
<evidence type="ECO:0000313" key="5">
    <source>
        <dbReference type="EMBL" id="PVY85416.1"/>
    </source>
</evidence>
<dbReference type="InterPro" id="IPR003439">
    <property type="entry name" value="ABC_transporter-like_ATP-bd"/>
</dbReference>
<evidence type="ECO:0000256" key="3">
    <source>
        <dbReference type="ARBA" id="ARBA00022840"/>
    </source>
</evidence>
<keyword evidence="2" id="KW-0547">Nucleotide-binding</keyword>
<sequence length="266" mass="29484">MTTLKIEDLHVNVAGKEILKGVNLEVKTGEMHAIMGPNGTGKSTLSQTIMGHPAYEVTAGHIYLDGEDLLEQGVDERARAGLFLAMQYPSEIQGVTNAEFMRAAINARRPEDDQIGIMDFITQLDEKREFLSMSEEMADRYLNEGFSGGEKKRNEILQMMMIQPKIAILDEIDSGLDIDALKVVSRGVNSMRSPEFGTLMITHYQRLLDYIVPDYVHVMMGGKIVKTGGAEMAKKLEAEGYAGLRDELGLDISLTDEDANEYVMGD</sequence>
<dbReference type="Proteomes" id="UP000245433">
    <property type="component" value="Unassembled WGS sequence"/>
</dbReference>
<dbReference type="GO" id="GO:0005524">
    <property type="term" value="F:ATP binding"/>
    <property type="evidence" value="ECO:0007669"/>
    <property type="project" value="UniProtKB-KW"/>
</dbReference>
<evidence type="ECO:0000256" key="2">
    <source>
        <dbReference type="ARBA" id="ARBA00022741"/>
    </source>
</evidence>
<reference evidence="5 6" key="1">
    <citation type="submission" date="2018-04" db="EMBL/GenBank/DDBJ databases">
        <title>Genomic Encyclopedia of Type Strains, Phase IV (KMG-IV): sequencing the most valuable type-strain genomes for metagenomic binning, comparative biology and taxonomic classification.</title>
        <authorList>
            <person name="Goeker M."/>
        </authorList>
    </citation>
    <scope>NUCLEOTIDE SEQUENCE [LARGE SCALE GENOMIC DNA]</scope>
    <source>
        <strain evidence="5 6">DSM 28795</strain>
    </source>
</reference>
<keyword evidence="6" id="KW-1185">Reference proteome</keyword>